<dbReference type="InterPro" id="IPR018795">
    <property type="entry name" value="K2013-like"/>
</dbReference>
<organism evidence="8">
    <name type="scientific">Parasteatoda tepidariorum</name>
    <name type="common">Common house spider</name>
    <name type="synonym">Achaearanea tepidariorum</name>
    <dbReference type="NCBI Taxonomy" id="114398"/>
    <lineage>
        <taxon>Eukaryota</taxon>
        <taxon>Metazoa</taxon>
        <taxon>Ecdysozoa</taxon>
        <taxon>Arthropoda</taxon>
        <taxon>Chelicerata</taxon>
        <taxon>Arachnida</taxon>
        <taxon>Araneae</taxon>
        <taxon>Araneomorphae</taxon>
        <taxon>Entelegynae</taxon>
        <taxon>Araneoidea</taxon>
        <taxon>Theridiidae</taxon>
        <taxon>Parasteatoda</taxon>
    </lineage>
</organism>
<dbReference type="PANTHER" id="PTHR31386">
    <property type="entry name" value="UNCHARACTERIZED PROTEIN KIAA2013"/>
    <property type="match status" value="1"/>
</dbReference>
<proteinExistence type="evidence at transcript level"/>
<keyword evidence="5 7" id="KW-0472">Membrane</keyword>
<dbReference type="OrthoDB" id="10017443at2759"/>
<evidence type="ECO:0000256" key="7">
    <source>
        <dbReference type="SAM" id="Phobius"/>
    </source>
</evidence>
<evidence type="ECO:0000313" key="8">
    <source>
        <dbReference type="EMBL" id="LAA04075.1"/>
    </source>
</evidence>
<dbReference type="PANTHER" id="PTHR31386:SF2">
    <property type="entry name" value="SIMILAR TO RIKEN CDNA 2510039O18"/>
    <property type="match status" value="1"/>
</dbReference>
<evidence type="ECO:0000256" key="6">
    <source>
        <dbReference type="ARBA" id="ARBA00023180"/>
    </source>
</evidence>
<keyword evidence="2 7" id="KW-0812">Transmembrane</keyword>
<keyword evidence="3" id="KW-0732">Signal</keyword>
<evidence type="ECO:0000256" key="3">
    <source>
        <dbReference type="ARBA" id="ARBA00022729"/>
    </source>
</evidence>
<dbReference type="EMBL" id="IAAA01016159">
    <property type="protein sequence ID" value="LAA04075.1"/>
    <property type="molecule type" value="mRNA"/>
</dbReference>
<dbReference type="AlphaFoldDB" id="A0A2L2YA76"/>
<feature type="transmembrane region" description="Helical" evidence="7">
    <location>
        <begin position="414"/>
        <end position="436"/>
    </location>
</feature>
<evidence type="ECO:0000256" key="2">
    <source>
        <dbReference type="ARBA" id="ARBA00022692"/>
    </source>
</evidence>
<sequence length="452" mass="51167">MRRKPVSVVHQFYAYRISPSLFMQQIEIANPLNEDLTLILRQESTTSNENTPLVITLPNGNKFEYKVFSEEVKVPGSSDSIMISIAATKVPSAITLSPKSSKKLVIRTSIHYSEPTSVSIPESVKQKLESQSQMDLRNALDADPWYLRKKHVEAWKKIWHSGFTISISRAQGALNGDRINASLYYVLSNSRDYLSETDITPQQRFSFQRSLYLPDKCYSGHHTLQASTLWSDLRTVADVNRIVALWFLTLAKQGCYRLLRAGTEGVMQAMILSFGGFKFSDHHLEFDTEPKDLHRDLHFRRIIYGNATHVNVSVTVQEDNKALIYTALDRSDKEYYACDGGCLDPPVKLGSDPVQLPVKLTSPITAILYITADKQHMEELKHAIHVTGVVEAPAHEHHIIALHKHGHQLGGLPAFFWVSIAFLIAVFHLFLAKLIYNEYCGNQEKARGRYVV</sequence>
<evidence type="ECO:0000256" key="1">
    <source>
        <dbReference type="ARBA" id="ARBA00004479"/>
    </source>
</evidence>
<accession>A0A2L2YA76</accession>
<comment type="subcellular location">
    <subcellularLocation>
        <location evidence="1">Membrane</location>
        <topology evidence="1">Single-pass type I membrane protein</topology>
    </subcellularLocation>
</comment>
<dbReference type="GO" id="GO:0016020">
    <property type="term" value="C:membrane"/>
    <property type="evidence" value="ECO:0007669"/>
    <property type="project" value="UniProtKB-SubCell"/>
</dbReference>
<dbReference type="Pfam" id="PF10222">
    <property type="entry name" value="DUF2152"/>
    <property type="match status" value="1"/>
</dbReference>
<protein>
    <submittedName>
        <fullName evidence="8">Uncharacterized protein</fullName>
    </submittedName>
</protein>
<name>A0A2L2YA76_PARTP</name>
<reference evidence="8" key="1">
    <citation type="journal article" date="2016" name="Mol. Ecol. Resour.">
        <title>Evaluation of the impact of RNA preservation methods of spiders for de novo transcriptome assembly.</title>
        <authorList>
            <person name="Kono N."/>
            <person name="Nakamura H."/>
            <person name="Ito Y."/>
            <person name="Tomita M."/>
            <person name="Arakawa K."/>
        </authorList>
    </citation>
    <scope>NUCLEOTIDE SEQUENCE</scope>
    <source>
        <tissue evidence="8">Whole body</tissue>
    </source>
</reference>
<keyword evidence="4 7" id="KW-1133">Transmembrane helix</keyword>
<evidence type="ECO:0000256" key="4">
    <source>
        <dbReference type="ARBA" id="ARBA00022989"/>
    </source>
</evidence>
<evidence type="ECO:0000256" key="5">
    <source>
        <dbReference type="ARBA" id="ARBA00023136"/>
    </source>
</evidence>
<keyword evidence="6" id="KW-0325">Glycoprotein</keyword>